<evidence type="ECO:0000256" key="5">
    <source>
        <dbReference type="ARBA" id="ARBA00022737"/>
    </source>
</evidence>
<accession>A0A316UT10</accession>
<evidence type="ECO:0000256" key="8">
    <source>
        <dbReference type="ARBA" id="ARBA00023136"/>
    </source>
</evidence>
<feature type="region of interest" description="Disordered" evidence="9">
    <location>
        <begin position="540"/>
        <end position="566"/>
    </location>
</feature>
<dbReference type="GeneID" id="37027784"/>
<keyword evidence="4 10" id="KW-0812">Transmembrane</keyword>
<evidence type="ECO:0000256" key="2">
    <source>
        <dbReference type="ARBA" id="ARBA00006375"/>
    </source>
</evidence>
<feature type="compositionally biased region" description="Low complexity" evidence="9">
    <location>
        <begin position="689"/>
        <end position="709"/>
    </location>
</feature>
<keyword evidence="12" id="KW-1185">Reference proteome</keyword>
<evidence type="ECO:0000256" key="6">
    <source>
        <dbReference type="ARBA" id="ARBA00022989"/>
    </source>
</evidence>
<dbReference type="InterPro" id="IPR023395">
    <property type="entry name" value="MCP_dom_sf"/>
</dbReference>
<feature type="region of interest" description="Disordered" evidence="9">
    <location>
        <begin position="1"/>
        <end position="53"/>
    </location>
</feature>
<evidence type="ECO:0000313" key="11">
    <source>
        <dbReference type="EMBL" id="PWN27928.1"/>
    </source>
</evidence>
<keyword evidence="6 10" id="KW-1133">Transmembrane helix</keyword>
<sequence length="769" mass="83145">MEAAAAPAVVEAEPSSSTSSQPPVSAARRCNRAHSRSSSSSSKDGADSSTSRKESLGGALARATLGSLAFFFRLPIRLFRPVKLSSWTVLESFAKREQKALSFGYVLRLLRRENNYFIFHLLGPPILFNTLIGFTLFESYSITEARLLRRHRPDLIQGNEGDEGDQGDRMLGAAAKKTTWTPLWIVTVAGAAAGAAQCILSAPLDNVRLVLTSHKQPQQGSRRSRHGRHGTGSSSAARHPAHISWRSIFRAALLPFAPEQTRNKLVKAVRHAKNELRPPSTDAASKAAQYFNKEQRRLWQQRLKRLGGSVHGAGLVMSLFRDAIGFSSFFLLFEVSRRAAHSSSTTIDRSIAWWSTSATLPAQAYDAVRGQSAVSSEKRDDDQDDDDDFYHTQSLRADQSYNASRTKTGRVVAAFVLIVGGAVGAFAYEALGRPFELMRLIIWQGRQQWQKAREAERAKRRAGGGRSLRKARLRASNRRGQTALLSANSSSSRLESLLTLRVANSAGSRISRLQAVLSQSHPPHPLRKTGKRIADVATAEKRSRRGAKTSAAAKAGAGAAKQHAQVSPYPPGALSLLLAHAERTSTLAYTSSSRKFRTAVPSSVLLLHTYFVAPYLATSEVTSYNSGGSSSSSGLARAAAAGTEAVKGENSTTVLGERTRTASPTTRSAAKLLRRWTNSNPVSSTSLFPSTSLASPSYSPPSSTSSGASRARLPLSYLFPRRPREAPGSLGTIGQARSWGSGRAAWALRRLASPYGVGFLVFAWMSGDV</sequence>
<dbReference type="AlphaFoldDB" id="A0A316UT10"/>
<dbReference type="PANTHER" id="PTHR45624">
    <property type="entry name" value="MITOCHONDRIAL BASIC AMINO ACIDS TRANSPORTER-RELATED"/>
    <property type="match status" value="1"/>
</dbReference>
<dbReference type="EMBL" id="KZ819666">
    <property type="protein sequence ID" value="PWN27928.1"/>
    <property type="molecule type" value="Genomic_DNA"/>
</dbReference>
<feature type="compositionally biased region" description="Basic residues" evidence="9">
    <location>
        <begin position="458"/>
        <end position="477"/>
    </location>
</feature>
<dbReference type="PANTHER" id="PTHR45624:SF52">
    <property type="entry name" value="MITOCHONDRIAL CARRIER"/>
    <property type="match status" value="1"/>
</dbReference>
<feature type="compositionally biased region" description="Low complexity" evidence="9">
    <location>
        <begin position="1"/>
        <end position="28"/>
    </location>
</feature>
<reference evidence="11 12" key="1">
    <citation type="journal article" date="2018" name="Mol. Biol. Evol.">
        <title>Broad Genomic Sampling Reveals a Smut Pathogenic Ancestry of the Fungal Clade Ustilaginomycotina.</title>
        <authorList>
            <person name="Kijpornyongpan T."/>
            <person name="Mondo S.J."/>
            <person name="Barry K."/>
            <person name="Sandor L."/>
            <person name="Lee J."/>
            <person name="Lipzen A."/>
            <person name="Pangilinan J."/>
            <person name="LaButti K."/>
            <person name="Hainaut M."/>
            <person name="Henrissat B."/>
            <person name="Grigoriev I.V."/>
            <person name="Spatafora J.W."/>
            <person name="Aime M.C."/>
        </authorList>
    </citation>
    <scope>NUCLEOTIDE SEQUENCE [LARGE SCALE GENOMIC DNA]</scope>
    <source>
        <strain evidence="11 12">MCA 5214</strain>
    </source>
</reference>
<feature type="region of interest" description="Disordered" evidence="9">
    <location>
        <begin position="682"/>
        <end position="709"/>
    </location>
</feature>
<keyword evidence="7" id="KW-0496">Mitochondrion</keyword>
<evidence type="ECO:0000256" key="1">
    <source>
        <dbReference type="ARBA" id="ARBA00004225"/>
    </source>
</evidence>
<keyword evidence="8 10" id="KW-0472">Membrane</keyword>
<feature type="transmembrane region" description="Helical" evidence="10">
    <location>
        <begin position="117"/>
        <end position="142"/>
    </location>
</feature>
<evidence type="ECO:0000256" key="4">
    <source>
        <dbReference type="ARBA" id="ARBA00022692"/>
    </source>
</evidence>
<feature type="region of interest" description="Disordered" evidence="9">
    <location>
        <begin position="456"/>
        <end position="478"/>
    </location>
</feature>
<feature type="compositionally biased region" description="Basic and acidic residues" evidence="9">
    <location>
        <begin position="44"/>
        <end position="53"/>
    </location>
</feature>
<name>A0A316UT10_9BASI</name>
<feature type="compositionally biased region" description="Low complexity" evidence="9">
    <location>
        <begin position="548"/>
        <end position="561"/>
    </location>
</feature>
<keyword evidence="5" id="KW-0677">Repeat</keyword>
<dbReference type="Gene3D" id="1.50.40.10">
    <property type="entry name" value="Mitochondrial carrier domain"/>
    <property type="match status" value="1"/>
</dbReference>
<protein>
    <recommendedName>
        <fullName evidence="13">Mitochondrial carrier</fullName>
    </recommendedName>
</protein>
<dbReference type="STRING" id="1569628.A0A316UT10"/>
<proteinExistence type="inferred from homology"/>
<keyword evidence="3" id="KW-0813">Transport</keyword>
<dbReference type="Proteomes" id="UP000245884">
    <property type="component" value="Unassembled WGS sequence"/>
</dbReference>
<comment type="subcellular location">
    <subcellularLocation>
        <location evidence="1">Mitochondrion membrane</location>
        <topology evidence="1">Multi-pass membrane protein</topology>
    </subcellularLocation>
</comment>
<dbReference type="InterPro" id="IPR050567">
    <property type="entry name" value="Mitochondrial_Carrier"/>
</dbReference>
<feature type="region of interest" description="Disordered" evidence="9">
    <location>
        <begin position="642"/>
        <end position="668"/>
    </location>
</feature>
<dbReference type="OrthoDB" id="3364892at2759"/>
<evidence type="ECO:0000256" key="9">
    <source>
        <dbReference type="SAM" id="MobiDB-lite"/>
    </source>
</evidence>
<evidence type="ECO:0000313" key="12">
    <source>
        <dbReference type="Proteomes" id="UP000245884"/>
    </source>
</evidence>
<feature type="region of interest" description="Disordered" evidence="9">
    <location>
        <begin position="213"/>
        <end position="239"/>
    </location>
</feature>
<dbReference type="RefSeq" id="XP_025362540.1">
    <property type="nucleotide sequence ID" value="XM_025505961.1"/>
</dbReference>
<evidence type="ECO:0000256" key="3">
    <source>
        <dbReference type="ARBA" id="ARBA00022448"/>
    </source>
</evidence>
<feature type="transmembrane region" description="Helical" evidence="10">
    <location>
        <begin position="411"/>
        <end position="431"/>
    </location>
</feature>
<evidence type="ECO:0000256" key="7">
    <source>
        <dbReference type="ARBA" id="ARBA00023128"/>
    </source>
</evidence>
<dbReference type="SUPFAM" id="SSF103506">
    <property type="entry name" value="Mitochondrial carrier"/>
    <property type="match status" value="1"/>
</dbReference>
<comment type="similarity">
    <text evidence="2">Belongs to the mitochondrial carrier (TC 2.A.29) family.</text>
</comment>
<dbReference type="GO" id="GO:0031966">
    <property type="term" value="C:mitochondrial membrane"/>
    <property type="evidence" value="ECO:0007669"/>
    <property type="project" value="UniProtKB-SubCell"/>
</dbReference>
<evidence type="ECO:0008006" key="13">
    <source>
        <dbReference type="Google" id="ProtNLM"/>
    </source>
</evidence>
<gene>
    <name evidence="11" type="ORF">BDZ90DRAFT_231705</name>
</gene>
<dbReference type="GO" id="GO:1990575">
    <property type="term" value="P:mitochondrial L-ornithine transmembrane transport"/>
    <property type="evidence" value="ECO:0007669"/>
    <property type="project" value="TreeGrafter"/>
</dbReference>
<organism evidence="11 12">
    <name type="scientific">Jaminaea rosea</name>
    <dbReference type="NCBI Taxonomy" id="1569628"/>
    <lineage>
        <taxon>Eukaryota</taxon>
        <taxon>Fungi</taxon>
        <taxon>Dikarya</taxon>
        <taxon>Basidiomycota</taxon>
        <taxon>Ustilaginomycotina</taxon>
        <taxon>Exobasidiomycetes</taxon>
        <taxon>Microstromatales</taxon>
        <taxon>Microstromatales incertae sedis</taxon>
        <taxon>Jaminaea</taxon>
    </lineage>
</organism>
<dbReference type="GO" id="GO:0000064">
    <property type="term" value="F:L-ornithine transmembrane transporter activity"/>
    <property type="evidence" value="ECO:0007669"/>
    <property type="project" value="TreeGrafter"/>
</dbReference>
<evidence type="ECO:0000256" key="10">
    <source>
        <dbReference type="SAM" id="Phobius"/>
    </source>
</evidence>